<dbReference type="InterPro" id="IPR013325">
    <property type="entry name" value="RNA_pol_sigma_r2"/>
</dbReference>
<keyword evidence="3" id="KW-0731">Sigma factor</keyword>
<dbReference type="PANTHER" id="PTHR43133">
    <property type="entry name" value="RNA POLYMERASE ECF-TYPE SIGMA FACTO"/>
    <property type="match status" value="1"/>
</dbReference>
<evidence type="ECO:0000313" key="8">
    <source>
        <dbReference type="EMBL" id="RBO90589.1"/>
    </source>
</evidence>
<feature type="domain" description="RNA polymerase sigma factor 70 region 4 type 2" evidence="7">
    <location>
        <begin position="109"/>
        <end position="160"/>
    </location>
</feature>
<keyword evidence="4" id="KW-0238">DNA-binding</keyword>
<dbReference type="AlphaFoldDB" id="A0A366DM60"/>
<evidence type="ECO:0000256" key="4">
    <source>
        <dbReference type="ARBA" id="ARBA00023125"/>
    </source>
</evidence>
<dbReference type="InterPro" id="IPR013324">
    <property type="entry name" value="RNA_pol_sigma_r3/r4-like"/>
</dbReference>
<dbReference type="GO" id="GO:0016987">
    <property type="term" value="F:sigma factor activity"/>
    <property type="evidence" value="ECO:0007669"/>
    <property type="project" value="UniProtKB-KW"/>
</dbReference>
<dbReference type="PANTHER" id="PTHR43133:SF8">
    <property type="entry name" value="RNA POLYMERASE SIGMA FACTOR HI_1459-RELATED"/>
    <property type="match status" value="1"/>
</dbReference>
<dbReference type="Gene3D" id="1.10.10.10">
    <property type="entry name" value="Winged helix-like DNA-binding domain superfamily/Winged helix DNA-binding domain"/>
    <property type="match status" value="1"/>
</dbReference>
<organism evidence="8 9">
    <name type="scientific">Pseudochrobactrum asaccharolyticum</name>
    <dbReference type="NCBI Taxonomy" id="354351"/>
    <lineage>
        <taxon>Bacteria</taxon>
        <taxon>Pseudomonadati</taxon>
        <taxon>Pseudomonadota</taxon>
        <taxon>Alphaproteobacteria</taxon>
        <taxon>Hyphomicrobiales</taxon>
        <taxon>Brucellaceae</taxon>
        <taxon>Pseudochrobactrum</taxon>
    </lineage>
</organism>
<dbReference type="InterPro" id="IPR013249">
    <property type="entry name" value="RNA_pol_sigma70_r4_t2"/>
</dbReference>
<dbReference type="InterPro" id="IPR039425">
    <property type="entry name" value="RNA_pol_sigma-70-like"/>
</dbReference>
<evidence type="ECO:0000256" key="5">
    <source>
        <dbReference type="ARBA" id="ARBA00023163"/>
    </source>
</evidence>
<evidence type="ECO:0000313" key="9">
    <source>
        <dbReference type="Proteomes" id="UP000252893"/>
    </source>
</evidence>
<dbReference type="InterPro" id="IPR014284">
    <property type="entry name" value="RNA_pol_sigma-70_dom"/>
</dbReference>
<comment type="caution">
    <text evidence="8">The sequence shown here is derived from an EMBL/GenBank/DDBJ whole genome shotgun (WGS) entry which is preliminary data.</text>
</comment>
<reference evidence="8 9" key="1">
    <citation type="submission" date="2018-06" db="EMBL/GenBank/DDBJ databases">
        <title>Genomic Encyclopedia of Type Strains, Phase IV (KMG-IV): sequencing the most valuable type-strain genomes for metagenomic binning, comparative biology and taxonomic classification.</title>
        <authorList>
            <person name="Goeker M."/>
        </authorList>
    </citation>
    <scope>NUCLEOTIDE SEQUENCE [LARGE SCALE GENOMIC DNA]</scope>
    <source>
        <strain evidence="8 9">DSM 25619</strain>
    </source>
</reference>
<evidence type="ECO:0000256" key="2">
    <source>
        <dbReference type="ARBA" id="ARBA00023015"/>
    </source>
</evidence>
<protein>
    <submittedName>
        <fullName evidence="8">RNA polymerase sigma-70 factor (ECF subfamily)</fullName>
    </submittedName>
</protein>
<evidence type="ECO:0000259" key="6">
    <source>
        <dbReference type="Pfam" id="PF04542"/>
    </source>
</evidence>
<dbReference type="NCBIfam" id="TIGR02937">
    <property type="entry name" value="sigma70-ECF"/>
    <property type="match status" value="1"/>
</dbReference>
<gene>
    <name evidence="8" type="ORF">DFR47_11259</name>
</gene>
<dbReference type="Proteomes" id="UP000252893">
    <property type="component" value="Unassembled WGS sequence"/>
</dbReference>
<feature type="domain" description="RNA polymerase sigma-70 region 2" evidence="6">
    <location>
        <begin position="7"/>
        <end position="76"/>
    </location>
</feature>
<dbReference type="InterPro" id="IPR036388">
    <property type="entry name" value="WH-like_DNA-bd_sf"/>
</dbReference>
<dbReference type="GO" id="GO:0003677">
    <property type="term" value="F:DNA binding"/>
    <property type="evidence" value="ECO:0007669"/>
    <property type="project" value="UniProtKB-KW"/>
</dbReference>
<keyword evidence="9" id="KW-1185">Reference proteome</keyword>
<evidence type="ECO:0000259" key="7">
    <source>
        <dbReference type="Pfam" id="PF08281"/>
    </source>
</evidence>
<name>A0A366DM60_9HYPH</name>
<keyword evidence="2" id="KW-0805">Transcription regulation</keyword>
<accession>A0A366DM60</accession>
<dbReference type="GO" id="GO:0006352">
    <property type="term" value="P:DNA-templated transcription initiation"/>
    <property type="evidence" value="ECO:0007669"/>
    <property type="project" value="InterPro"/>
</dbReference>
<dbReference type="Pfam" id="PF04542">
    <property type="entry name" value="Sigma70_r2"/>
    <property type="match status" value="1"/>
</dbReference>
<evidence type="ECO:0000256" key="1">
    <source>
        <dbReference type="ARBA" id="ARBA00010641"/>
    </source>
</evidence>
<comment type="similarity">
    <text evidence="1">Belongs to the sigma-70 factor family. ECF subfamily.</text>
</comment>
<sequence>MLNFVNLFKSYSTELQRFLRRRGAAQDVAADLTQETFLRLLVAERKNRLKTLPENQRAYLFRVAANLQIDWARSQKLNPLAGDPGLISEILADPSPLADEILINAELIRILEKALSEVPDIPRQIYLMRLEGIKFAEIAQALQMPLQTVYSQMSRVIMHLQYRLNEADAERAECAK</sequence>
<dbReference type="RefSeq" id="WP_113946184.1">
    <property type="nucleotide sequence ID" value="NZ_JBHEEG010000011.1"/>
</dbReference>
<proteinExistence type="inferred from homology"/>
<dbReference type="Gene3D" id="1.10.1740.10">
    <property type="match status" value="1"/>
</dbReference>
<dbReference type="Pfam" id="PF08281">
    <property type="entry name" value="Sigma70_r4_2"/>
    <property type="match status" value="1"/>
</dbReference>
<dbReference type="SUPFAM" id="SSF88659">
    <property type="entry name" value="Sigma3 and sigma4 domains of RNA polymerase sigma factors"/>
    <property type="match status" value="1"/>
</dbReference>
<evidence type="ECO:0000256" key="3">
    <source>
        <dbReference type="ARBA" id="ARBA00023082"/>
    </source>
</evidence>
<dbReference type="OrthoDB" id="9794372at2"/>
<dbReference type="InterPro" id="IPR007627">
    <property type="entry name" value="RNA_pol_sigma70_r2"/>
</dbReference>
<keyword evidence="5" id="KW-0804">Transcription</keyword>
<dbReference type="EMBL" id="QNRH01000012">
    <property type="protein sequence ID" value="RBO90589.1"/>
    <property type="molecule type" value="Genomic_DNA"/>
</dbReference>
<dbReference type="SUPFAM" id="SSF88946">
    <property type="entry name" value="Sigma2 domain of RNA polymerase sigma factors"/>
    <property type="match status" value="1"/>
</dbReference>